<evidence type="ECO:0000313" key="3">
    <source>
        <dbReference type="Proteomes" id="UP000031668"/>
    </source>
</evidence>
<accession>A0A0C2MSS2</accession>
<dbReference type="GO" id="GO:0003676">
    <property type="term" value="F:nucleic acid binding"/>
    <property type="evidence" value="ECO:0007669"/>
    <property type="project" value="InterPro"/>
</dbReference>
<reference evidence="2 3" key="1">
    <citation type="journal article" date="2014" name="Genome Biol. Evol.">
        <title>The genome of the myxosporean Thelohanellus kitauei shows adaptations to nutrient acquisition within its fish host.</title>
        <authorList>
            <person name="Yang Y."/>
            <person name="Xiong J."/>
            <person name="Zhou Z."/>
            <person name="Huo F."/>
            <person name="Miao W."/>
            <person name="Ran C."/>
            <person name="Liu Y."/>
            <person name="Zhang J."/>
            <person name="Feng J."/>
            <person name="Wang M."/>
            <person name="Wang M."/>
            <person name="Wang L."/>
            <person name="Yao B."/>
        </authorList>
    </citation>
    <scope>NUCLEOTIDE SEQUENCE [LARGE SCALE GENOMIC DNA]</scope>
    <source>
        <strain evidence="2">Wuqing</strain>
    </source>
</reference>
<dbReference type="PANTHER" id="PTHR46564:SF1">
    <property type="entry name" value="TRANSPOSASE"/>
    <property type="match status" value="1"/>
</dbReference>
<organism evidence="2 3">
    <name type="scientific">Thelohanellus kitauei</name>
    <name type="common">Myxosporean</name>
    <dbReference type="NCBI Taxonomy" id="669202"/>
    <lineage>
        <taxon>Eukaryota</taxon>
        <taxon>Metazoa</taxon>
        <taxon>Cnidaria</taxon>
        <taxon>Myxozoa</taxon>
        <taxon>Myxosporea</taxon>
        <taxon>Bivalvulida</taxon>
        <taxon>Platysporina</taxon>
        <taxon>Myxobolidae</taxon>
        <taxon>Thelohanellus</taxon>
    </lineage>
</organism>
<dbReference type="InterPro" id="IPR047655">
    <property type="entry name" value="Transpos_IS630-like"/>
</dbReference>
<keyword evidence="3" id="KW-1185">Reference proteome</keyword>
<name>A0A0C2MSS2_THEKT</name>
<sequence>MEHQEKKHIYVNSEKVLEIKKMYEAGASTKSISVATELSRRTVQSWTKKIDDNPNVQPKKLGKLPQTNHRRQREIEILIEANNALTAVGIAKSLPKNFKCSTSTICRQLKSMGYSRKRLKRSVASRNSADVIDQRYIYSTRIEMLPDSEIIFIGETDFNLNTSENYGYAPTGIKPSIIVQAERGTSVNCICAISVTGCFAFRLQTSSFDSSSVAEWCTVDLMPKIQNMGTVVIMDNTRFHHSEVVSRAFDDSKFSVLLLPPYSPQLNPIERFFGDIRNKCRRIHPRPSSSGELLSVLNQIFEGPLAGNFETFFRSYEAMGKYWDSKT</sequence>
<dbReference type="InterPro" id="IPR036397">
    <property type="entry name" value="RNaseH_sf"/>
</dbReference>
<dbReference type="SUPFAM" id="SSF53098">
    <property type="entry name" value="Ribonuclease H-like"/>
    <property type="match status" value="1"/>
</dbReference>
<comment type="caution">
    <text evidence="2">The sequence shown here is derived from an EMBL/GenBank/DDBJ whole genome shotgun (WGS) entry which is preliminary data.</text>
</comment>
<dbReference type="Gene3D" id="3.30.420.10">
    <property type="entry name" value="Ribonuclease H-like superfamily/Ribonuclease H"/>
    <property type="match status" value="1"/>
</dbReference>
<dbReference type="OMA" id="KCRRIHP"/>
<feature type="domain" description="Tc1-like transposase DDE" evidence="1">
    <location>
        <begin position="150"/>
        <end position="285"/>
    </location>
</feature>
<dbReference type="InterPro" id="IPR012337">
    <property type="entry name" value="RNaseH-like_sf"/>
</dbReference>
<dbReference type="EMBL" id="JWZT01004114">
    <property type="protein sequence ID" value="KII64747.1"/>
    <property type="molecule type" value="Genomic_DNA"/>
</dbReference>
<dbReference type="PANTHER" id="PTHR46564">
    <property type="entry name" value="TRANSPOSASE"/>
    <property type="match status" value="1"/>
</dbReference>
<dbReference type="Pfam" id="PF13358">
    <property type="entry name" value="DDE_3"/>
    <property type="match status" value="1"/>
</dbReference>
<dbReference type="OrthoDB" id="6016713at2759"/>
<gene>
    <name evidence="2" type="ORF">RF11_06638</name>
</gene>
<evidence type="ECO:0000313" key="2">
    <source>
        <dbReference type="EMBL" id="KII64747.1"/>
    </source>
</evidence>
<protein>
    <recommendedName>
        <fullName evidence="1">Tc1-like transposase DDE domain-containing protein</fullName>
    </recommendedName>
</protein>
<dbReference type="InterPro" id="IPR038717">
    <property type="entry name" value="Tc1-like_DDE_dom"/>
</dbReference>
<proteinExistence type="predicted"/>
<evidence type="ECO:0000259" key="1">
    <source>
        <dbReference type="Pfam" id="PF13358"/>
    </source>
</evidence>
<dbReference type="Proteomes" id="UP000031668">
    <property type="component" value="Unassembled WGS sequence"/>
</dbReference>
<dbReference type="InterPro" id="IPR009057">
    <property type="entry name" value="Homeodomain-like_sf"/>
</dbReference>
<dbReference type="AlphaFoldDB" id="A0A0C2MSS2"/>
<dbReference type="SUPFAM" id="SSF46689">
    <property type="entry name" value="Homeodomain-like"/>
    <property type="match status" value="1"/>
</dbReference>
<dbReference type="NCBIfam" id="NF033545">
    <property type="entry name" value="transpos_IS630"/>
    <property type="match status" value="1"/>
</dbReference>